<dbReference type="EMBL" id="QXFZ01000232">
    <property type="protein sequence ID" value="KAE9125579.1"/>
    <property type="molecule type" value="Genomic_DNA"/>
</dbReference>
<evidence type="ECO:0000313" key="3">
    <source>
        <dbReference type="EMBL" id="KAE9122162.1"/>
    </source>
</evidence>
<dbReference type="EMBL" id="QXFX01000281">
    <property type="protein sequence ID" value="KAE9122162.1"/>
    <property type="molecule type" value="Genomic_DNA"/>
</dbReference>
<evidence type="ECO:0000313" key="12">
    <source>
        <dbReference type="Proteomes" id="UP000437068"/>
    </source>
</evidence>
<comment type="caution">
    <text evidence="2">The sequence shown here is derived from an EMBL/GenBank/DDBJ whole genome shotgun (WGS) entry which is preliminary data.</text>
</comment>
<dbReference type="EMBL" id="QXGC01000370">
    <property type="protein sequence ID" value="KAE9239086.1"/>
    <property type="molecule type" value="Genomic_DNA"/>
</dbReference>
<dbReference type="Proteomes" id="UP000441208">
    <property type="component" value="Unassembled WGS sequence"/>
</dbReference>
<dbReference type="EMBL" id="QXGF01000275">
    <property type="protein sequence ID" value="KAE8943016.1"/>
    <property type="molecule type" value="Genomic_DNA"/>
</dbReference>
<dbReference type="EMBL" id="QXGA01000384">
    <property type="protein sequence ID" value="KAE9146830.1"/>
    <property type="molecule type" value="Genomic_DNA"/>
</dbReference>
<evidence type="ECO:0000313" key="8">
    <source>
        <dbReference type="EMBL" id="KAE9250183.1"/>
    </source>
</evidence>
<evidence type="ECO:0000313" key="17">
    <source>
        <dbReference type="Proteomes" id="UP000488956"/>
    </source>
</evidence>
<evidence type="ECO:0000313" key="13">
    <source>
        <dbReference type="Proteomes" id="UP000440367"/>
    </source>
</evidence>
<evidence type="ECO:0000313" key="11">
    <source>
        <dbReference type="Proteomes" id="UP000433483"/>
    </source>
</evidence>
<evidence type="ECO:0000313" key="16">
    <source>
        <dbReference type="Proteomes" id="UP000476176"/>
    </source>
</evidence>
<dbReference type="Proteomes" id="UP000488956">
    <property type="component" value="Unassembled WGS sequence"/>
</dbReference>
<evidence type="ECO:0000313" key="2">
    <source>
        <dbReference type="EMBL" id="KAE8943016.1"/>
    </source>
</evidence>
<proteinExistence type="predicted"/>
<feature type="compositionally biased region" description="Basic and acidic residues" evidence="1">
    <location>
        <begin position="77"/>
        <end position="87"/>
    </location>
</feature>
<keyword evidence="11" id="KW-1185">Reference proteome</keyword>
<evidence type="ECO:0000313" key="4">
    <source>
        <dbReference type="EMBL" id="KAE9125579.1"/>
    </source>
</evidence>
<name>A0A6A3FEJ5_9STRA</name>
<evidence type="ECO:0000256" key="1">
    <source>
        <dbReference type="SAM" id="MobiDB-lite"/>
    </source>
</evidence>
<protein>
    <submittedName>
        <fullName evidence="2">Uncharacterized protein</fullName>
    </submittedName>
</protein>
<dbReference type="Proteomes" id="UP000440367">
    <property type="component" value="Unassembled WGS sequence"/>
</dbReference>
<feature type="compositionally biased region" description="Acidic residues" evidence="1">
    <location>
        <begin position="58"/>
        <end position="76"/>
    </location>
</feature>
<dbReference type="Proteomes" id="UP000433483">
    <property type="component" value="Unassembled WGS sequence"/>
</dbReference>
<evidence type="ECO:0000313" key="6">
    <source>
        <dbReference type="EMBL" id="KAE9216854.1"/>
    </source>
</evidence>
<dbReference type="EMBL" id="QXGE01000381">
    <property type="protein sequence ID" value="KAE9314128.1"/>
    <property type="molecule type" value="Genomic_DNA"/>
</dbReference>
<evidence type="ECO:0000313" key="15">
    <source>
        <dbReference type="Proteomes" id="UP000441208"/>
    </source>
</evidence>
<feature type="region of interest" description="Disordered" evidence="1">
    <location>
        <begin position="1"/>
        <end position="99"/>
    </location>
</feature>
<organism evidence="2 10">
    <name type="scientific">Phytophthora fragariae</name>
    <dbReference type="NCBI Taxonomy" id="53985"/>
    <lineage>
        <taxon>Eukaryota</taxon>
        <taxon>Sar</taxon>
        <taxon>Stramenopiles</taxon>
        <taxon>Oomycota</taxon>
        <taxon>Peronosporomycetes</taxon>
        <taxon>Peronosporales</taxon>
        <taxon>Peronosporaceae</taxon>
        <taxon>Phytophthora</taxon>
    </lineage>
</organism>
<dbReference type="Proteomes" id="UP000429523">
    <property type="component" value="Unassembled WGS sequence"/>
</dbReference>
<feature type="compositionally biased region" description="Gly residues" evidence="1">
    <location>
        <begin position="28"/>
        <end position="40"/>
    </location>
</feature>
<evidence type="ECO:0000313" key="9">
    <source>
        <dbReference type="EMBL" id="KAE9314128.1"/>
    </source>
</evidence>
<dbReference type="EMBL" id="QXGB01000389">
    <property type="protein sequence ID" value="KAE9216854.1"/>
    <property type="molecule type" value="Genomic_DNA"/>
</dbReference>
<dbReference type="Proteomes" id="UP000440732">
    <property type="component" value="Unassembled WGS sequence"/>
</dbReference>
<evidence type="ECO:0000313" key="10">
    <source>
        <dbReference type="Proteomes" id="UP000429523"/>
    </source>
</evidence>
<dbReference type="EMBL" id="QXGD01000156">
    <property type="protein sequence ID" value="KAE9250183.1"/>
    <property type="molecule type" value="Genomic_DNA"/>
</dbReference>
<evidence type="ECO:0000313" key="7">
    <source>
        <dbReference type="EMBL" id="KAE9239086.1"/>
    </source>
</evidence>
<dbReference type="Proteomes" id="UP000437068">
    <property type="component" value="Unassembled WGS sequence"/>
</dbReference>
<evidence type="ECO:0000313" key="14">
    <source>
        <dbReference type="Proteomes" id="UP000440732"/>
    </source>
</evidence>
<reference evidence="10 11" key="1">
    <citation type="submission" date="2018-08" db="EMBL/GenBank/DDBJ databases">
        <title>Genomic investigation of the strawberry pathogen Phytophthora fragariae indicates pathogenicity is determined by transcriptional variation in three key races.</title>
        <authorList>
            <person name="Adams T.M."/>
            <person name="Armitage A.D."/>
            <person name="Sobczyk M.K."/>
            <person name="Bates H.J."/>
            <person name="Dunwell J.M."/>
            <person name="Nellist C.F."/>
            <person name="Harrison R.J."/>
        </authorList>
    </citation>
    <scope>NUCLEOTIDE SEQUENCE [LARGE SCALE GENOMIC DNA]</scope>
    <source>
        <strain evidence="9 12">A4</strain>
        <strain evidence="8 13">BC-1</strain>
        <strain evidence="7 16">BC-23</strain>
        <strain evidence="6 11">NOV-27</strain>
        <strain evidence="5 14">NOV-5</strain>
        <strain evidence="4 15">NOV-71</strain>
        <strain evidence="2 10">NOV-9</strain>
        <strain evidence="3 17">ONT-3</strain>
    </source>
</reference>
<accession>A0A6A3FEJ5</accession>
<evidence type="ECO:0000313" key="5">
    <source>
        <dbReference type="EMBL" id="KAE9146830.1"/>
    </source>
</evidence>
<sequence>MRKAAQRLGAGKEARRRGATHVRDGGDDGSGPQGDGGAAQRGGNQIQLRLFLGSDYSSDCDDSREDEESLDEDAEDSDHIDRGHGDEESLDEDNNTVGRKRLRVSEIWAGEEAMTMREKAAQAERDKAFRDMVEAIVNQNELLMELLTRDSVNFSNQQ</sequence>
<dbReference type="AlphaFoldDB" id="A0A6A3FEJ5"/>
<dbReference type="Proteomes" id="UP000476176">
    <property type="component" value="Unassembled WGS sequence"/>
</dbReference>
<gene>
    <name evidence="9" type="ORF">PF001_g8409</name>
    <name evidence="8" type="ORF">PF002_g4926</name>
    <name evidence="7" type="ORF">PF004_g8107</name>
    <name evidence="6" type="ORF">PF005_g8875</name>
    <name evidence="5" type="ORF">PF006_g8436</name>
    <name evidence="4" type="ORF">PF007_g6301</name>
    <name evidence="2" type="ORF">PF009_g7244</name>
    <name evidence="3" type="ORF">PF010_g6834</name>
</gene>